<proteinExistence type="predicted"/>
<dbReference type="Proteomes" id="UP000191039">
    <property type="component" value="Unassembled WGS sequence"/>
</dbReference>
<organism evidence="1 2">
    <name type="scientific">Mycolicibacterium diernhoferi</name>
    <dbReference type="NCBI Taxonomy" id="1801"/>
    <lineage>
        <taxon>Bacteria</taxon>
        <taxon>Bacillati</taxon>
        <taxon>Actinomycetota</taxon>
        <taxon>Actinomycetes</taxon>
        <taxon>Mycobacteriales</taxon>
        <taxon>Mycobacteriaceae</taxon>
        <taxon>Mycolicibacterium</taxon>
    </lineage>
</organism>
<evidence type="ECO:0000313" key="1">
    <source>
        <dbReference type="EMBL" id="OPE47316.1"/>
    </source>
</evidence>
<comment type="caution">
    <text evidence="1">The sequence shown here is derived from an EMBL/GenBank/DDBJ whole genome shotgun (WGS) entry which is preliminary data.</text>
</comment>
<reference evidence="1 2" key="1">
    <citation type="submission" date="2016-09" db="EMBL/GenBank/DDBJ databases">
        <title>genome sequences of unsequenced Mycobacteria.</title>
        <authorList>
            <person name="Greninger A.L."/>
            <person name="Jerome K.R."/>
            <person name="Mcnair B."/>
            <person name="Wallis C."/>
            <person name="Fang F."/>
        </authorList>
    </citation>
    <scope>NUCLEOTIDE SEQUENCE [LARGE SCALE GENOMIC DNA]</scope>
    <source>
        <strain evidence="1 2">BM1</strain>
    </source>
</reference>
<dbReference type="RefSeq" id="WP_073857333.1">
    <property type="nucleotide sequence ID" value="NZ_BAAATC010000021.1"/>
</dbReference>
<dbReference type="OrthoDB" id="3629104at2"/>
<dbReference type="AlphaFoldDB" id="A0A1Q4HBI3"/>
<name>A0A1Q4HBI3_9MYCO</name>
<accession>A0A1Q4HBI3</accession>
<sequence length="82" mass="8574">MSATCRECDVEHEHCHGTVILHVGERQECTEAECSTPEAVHDYFIDCYAVGCGCAESSEGQPIGPAVSSVSSSVTVSVRAAG</sequence>
<gene>
    <name evidence="1" type="ORF">BV510_25200</name>
</gene>
<evidence type="ECO:0000313" key="2">
    <source>
        <dbReference type="Proteomes" id="UP000191039"/>
    </source>
</evidence>
<dbReference type="STRING" id="1801.BRW64_16495"/>
<dbReference type="EMBL" id="MIJD01000376">
    <property type="protein sequence ID" value="OPE47316.1"/>
    <property type="molecule type" value="Genomic_DNA"/>
</dbReference>
<protein>
    <submittedName>
        <fullName evidence="1">Uncharacterized protein</fullName>
    </submittedName>
</protein>